<accession>A0A644WU16</accession>
<keyword evidence="1" id="KW-0808">Transferase</keyword>
<dbReference type="InterPro" id="IPR016181">
    <property type="entry name" value="Acyl_CoA_acyltransferase"/>
</dbReference>
<sequence length="169" mass="19075">MQAVTIRKASLEDTPAIARIINASWRAAYAGIVPQEVLNALSDEKKQSQLAAGLERYSEMRYYLLEADGVPIGAACLHPAREEDLPEAGEFSFFYLLPAYWRSGCGTLLLAHVEREAKTRKYTILCCWTLEENARAIAFYEKNGFRRDGARQQVTIGKSLEVIRFVKQL</sequence>
<proteinExistence type="predicted"/>
<organism evidence="4">
    <name type="scientific">bioreactor metagenome</name>
    <dbReference type="NCBI Taxonomy" id="1076179"/>
    <lineage>
        <taxon>unclassified sequences</taxon>
        <taxon>metagenomes</taxon>
        <taxon>ecological metagenomes</taxon>
    </lineage>
</organism>
<dbReference type="PANTHER" id="PTHR43877:SF1">
    <property type="entry name" value="ACETYLTRANSFERASE"/>
    <property type="match status" value="1"/>
</dbReference>
<dbReference type="AlphaFoldDB" id="A0A644WU16"/>
<dbReference type="PANTHER" id="PTHR43877">
    <property type="entry name" value="AMINOALKYLPHOSPHONATE N-ACETYLTRANSFERASE-RELATED-RELATED"/>
    <property type="match status" value="1"/>
</dbReference>
<dbReference type="InterPro" id="IPR050832">
    <property type="entry name" value="Bact_Acetyltransf"/>
</dbReference>
<dbReference type="GO" id="GO:0016747">
    <property type="term" value="F:acyltransferase activity, transferring groups other than amino-acyl groups"/>
    <property type="evidence" value="ECO:0007669"/>
    <property type="project" value="InterPro"/>
</dbReference>
<dbReference type="CDD" id="cd04301">
    <property type="entry name" value="NAT_SF"/>
    <property type="match status" value="1"/>
</dbReference>
<protein>
    <recommendedName>
        <fullName evidence="3">N-acetyltransferase domain-containing protein</fullName>
    </recommendedName>
</protein>
<dbReference type="Pfam" id="PF00583">
    <property type="entry name" value="Acetyltransf_1"/>
    <property type="match status" value="1"/>
</dbReference>
<dbReference type="Gene3D" id="3.40.630.30">
    <property type="match status" value="1"/>
</dbReference>
<gene>
    <name evidence="4" type="ORF">SDC9_53545</name>
</gene>
<evidence type="ECO:0000256" key="2">
    <source>
        <dbReference type="ARBA" id="ARBA00023315"/>
    </source>
</evidence>
<reference evidence="4" key="1">
    <citation type="submission" date="2019-08" db="EMBL/GenBank/DDBJ databases">
        <authorList>
            <person name="Kucharzyk K."/>
            <person name="Murdoch R.W."/>
            <person name="Higgins S."/>
            <person name="Loffler F."/>
        </authorList>
    </citation>
    <scope>NUCLEOTIDE SEQUENCE</scope>
</reference>
<evidence type="ECO:0000256" key="1">
    <source>
        <dbReference type="ARBA" id="ARBA00022679"/>
    </source>
</evidence>
<name>A0A644WU16_9ZZZZ</name>
<dbReference type="PROSITE" id="PS51186">
    <property type="entry name" value="GNAT"/>
    <property type="match status" value="1"/>
</dbReference>
<feature type="domain" description="N-acetyltransferase" evidence="3">
    <location>
        <begin position="4"/>
        <end position="167"/>
    </location>
</feature>
<evidence type="ECO:0000313" key="4">
    <source>
        <dbReference type="EMBL" id="MPM07239.1"/>
    </source>
</evidence>
<dbReference type="InterPro" id="IPR000182">
    <property type="entry name" value="GNAT_dom"/>
</dbReference>
<dbReference type="EMBL" id="VSSQ01001313">
    <property type="protein sequence ID" value="MPM07239.1"/>
    <property type="molecule type" value="Genomic_DNA"/>
</dbReference>
<dbReference type="SUPFAM" id="SSF55729">
    <property type="entry name" value="Acyl-CoA N-acyltransferases (Nat)"/>
    <property type="match status" value="1"/>
</dbReference>
<keyword evidence="2" id="KW-0012">Acyltransferase</keyword>
<evidence type="ECO:0000259" key="3">
    <source>
        <dbReference type="PROSITE" id="PS51186"/>
    </source>
</evidence>
<comment type="caution">
    <text evidence="4">The sequence shown here is derived from an EMBL/GenBank/DDBJ whole genome shotgun (WGS) entry which is preliminary data.</text>
</comment>